<evidence type="ECO:0000313" key="2">
    <source>
        <dbReference type="Proteomes" id="UP000250321"/>
    </source>
</evidence>
<gene>
    <name evidence="1" type="ORF">Pyn_38145</name>
</gene>
<accession>A0A315B5X4</accession>
<dbReference type="AlphaFoldDB" id="A0A315B5X4"/>
<name>A0A315B5X4_PRUYE</name>
<dbReference type="OrthoDB" id="10637986at2759"/>
<keyword evidence="2" id="KW-1185">Reference proteome</keyword>
<dbReference type="GO" id="GO:0008168">
    <property type="term" value="F:methyltransferase activity"/>
    <property type="evidence" value="ECO:0007669"/>
    <property type="project" value="UniProtKB-KW"/>
</dbReference>
<proteinExistence type="predicted"/>
<organism evidence="1 2">
    <name type="scientific">Prunus yedoensis var. nudiflora</name>
    <dbReference type="NCBI Taxonomy" id="2094558"/>
    <lineage>
        <taxon>Eukaryota</taxon>
        <taxon>Viridiplantae</taxon>
        <taxon>Streptophyta</taxon>
        <taxon>Embryophyta</taxon>
        <taxon>Tracheophyta</taxon>
        <taxon>Spermatophyta</taxon>
        <taxon>Magnoliopsida</taxon>
        <taxon>eudicotyledons</taxon>
        <taxon>Gunneridae</taxon>
        <taxon>Pentapetalae</taxon>
        <taxon>rosids</taxon>
        <taxon>fabids</taxon>
        <taxon>Rosales</taxon>
        <taxon>Rosaceae</taxon>
        <taxon>Amygdaloideae</taxon>
        <taxon>Amygdaleae</taxon>
        <taxon>Prunus</taxon>
    </lineage>
</organism>
<keyword evidence="1" id="KW-0808">Transferase</keyword>
<reference evidence="1 2" key="1">
    <citation type="submission" date="2018-02" db="EMBL/GenBank/DDBJ databases">
        <title>Draft genome of wild Prunus yedoensis var. nudiflora.</title>
        <authorList>
            <person name="Baek S."/>
            <person name="Kim J.-H."/>
            <person name="Choi K."/>
            <person name="Kim G.-B."/>
            <person name="Cho A."/>
            <person name="Jang H."/>
            <person name="Shin C.-H."/>
            <person name="Yu H.-J."/>
            <person name="Mun J.-H."/>
        </authorList>
    </citation>
    <scope>NUCLEOTIDE SEQUENCE [LARGE SCALE GENOMIC DNA]</scope>
    <source>
        <strain evidence="2">cv. Jeju island</strain>
        <tissue evidence="1">Leaf</tissue>
    </source>
</reference>
<keyword evidence="1" id="KW-0489">Methyltransferase</keyword>
<dbReference type="Proteomes" id="UP000250321">
    <property type="component" value="Unassembled WGS sequence"/>
</dbReference>
<dbReference type="GO" id="GO:0032259">
    <property type="term" value="P:methylation"/>
    <property type="evidence" value="ECO:0007669"/>
    <property type="project" value="UniProtKB-KW"/>
</dbReference>
<protein>
    <submittedName>
        <fullName evidence="1">Lysine-specific demethylase REF6</fullName>
    </submittedName>
</protein>
<comment type="caution">
    <text evidence="1">The sequence shown here is derived from an EMBL/GenBank/DDBJ whole genome shotgun (WGS) entry which is preliminary data.</text>
</comment>
<sequence>MNGLVGTSMDPMKLSHSCSADAHGPQTTELSKVTLPIESTNTAFPPGCDEDSSRMHVFCLEHAIEVNSSFVQLEVYIYFSFVIQTTRG</sequence>
<dbReference type="EMBL" id="PJQY01000005">
    <property type="protein sequence ID" value="PQQ21746.1"/>
    <property type="molecule type" value="Genomic_DNA"/>
</dbReference>
<evidence type="ECO:0000313" key="1">
    <source>
        <dbReference type="EMBL" id="PQQ21746.1"/>
    </source>
</evidence>